<dbReference type="GO" id="GO:0005829">
    <property type="term" value="C:cytosol"/>
    <property type="evidence" value="ECO:0007669"/>
    <property type="project" value="TreeGrafter"/>
</dbReference>
<evidence type="ECO:0000313" key="3">
    <source>
        <dbReference type="Proteomes" id="UP000245790"/>
    </source>
</evidence>
<evidence type="ECO:0000256" key="1">
    <source>
        <dbReference type="ARBA" id="ARBA00009600"/>
    </source>
</evidence>
<comment type="caution">
    <text evidence="2">The sequence shown here is derived from an EMBL/GenBank/DDBJ whole genome shotgun (WGS) entry which is preliminary data.</text>
</comment>
<sequence length="148" mass="16135">MGIVVNHPTEVTTTELLDHLEIKVSHDFIERPVLAGGPVQTDRGFVIHRGGTDWQSSLMVNEQITITTSQDILKAMPKQKSLNEAFVALGYAGWGPGQLELEMAENSWLSTPANADILFQTSVEQRWEKAAALLGIDIAQISSLSGHA</sequence>
<protein>
    <submittedName>
        <fullName evidence="2">Putative transcriptional regulator</fullName>
    </submittedName>
</protein>
<proteinExistence type="inferred from homology"/>
<keyword evidence="3" id="KW-1185">Reference proteome</keyword>
<dbReference type="PANTHER" id="PTHR30327:SF1">
    <property type="entry name" value="UPF0301 PROTEIN YQGE"/>
    <property type="match status" value="1"/>
</dbReference>
<dbReference type="Proteomes" id="UP000245790">
    <property type="component" value="Unassembled WGS sequence"/>
</dbReference>
<comment type="similarity">
    <text evidence="1">Belongs to the UPF0301 (AlgH) family.</text>
</comment>
<accession>A0A316FDB3</accession>
<gene>
    <name evidence="2" type="ORF">C8D97_112108</name>
</gene>
<organism evidence="2 3">
    <name type="scientific">Pleionea mediterranea</name>
    <dbReference type="NCBI Taxonomy" id="523701"/>
    <lineage>
        <taxon>Bacteria</taxon>
        <taxon>Pseudomonadati</taxon>
        <taxon>Pseudomonadota</taxon>
        <taxon>Gammaproteobacteria</taxon>
        <taxon>Oceanospirillales</taxon>
        <taxon>Pleioneaceae</taxon>
        <taxon>Pleionea</taxon>
    </lineage>
</organism>
<dbReference type="PANTHER" id="PTHR30327">
    <property type="entry name" value="UNCHARACTERIZED PROTEIN YQGE"/>
    <property type="match status" value="1"/>
</dbReference>
<dbReference type="InterPro" id="IPR003774">
    <property type="entry name" value="AlgH-like"/>
</dbReference>
<dbReference type="SUPFAM" id="SSF143456">
    <property type="entry name" value="VC0467-like"/>
    <property type="match status" value="1"/>
</dbReference>
<dbReference type="Pfam" id="PF02622">
    <property type="entry name" value="DUF179"/>
    <property type="match status" value="1"/>
</dbReference>
<reference evidence="2 3" key="1">
    <citation type="submission" date="2018-05" db="EMBL/GenBank/DDBJ databases">
        <title>Genomic Encyclopedia of Type Strains, Phase IV (KMG-IV): sequencing the most valuable type-strain genomes for metagenomic binning, comparative biology and taxonomic classification.</title>
        <authorList>
            <person name="Goeker M."/>
        </authorList>
    </citation>
    <scope>NUCLEOTIDE SEQUENCE [LARGE SCALE GENOMIC DNA]</scope>
    <source>
        <strain evidence="2 3">DSM 25350</strain>
    </source>
</reference>
<evidence type="ECO:0000313" key="2">
    <source>
        <dbReference type="EMBL" id="PWK46871.1"/>
    </source>
</evidence>
<name>A0A316FDB3_9GAMM</name>
<dbReference type="AlphaFoldDB" id="A0A316FDB3"/>
<dbReference type="EMBL" id="QGGU01000012">
    <property type="protein sequence ID" value="PWK46871.1"/>
    <property type="molecule type" value="Genomic_DNA"/>
</dbReference>
<dbReference type="Gene3D" id="3.40.1740.10">
    <property type="entry name" value="VC0467-like"/>
    <property type="match status" value="1"/>
</dbReference>